<dbReference type="GO" id="GO:0008757">
    <property type="term" value="F:S-adenosylmethionine-dependent methyltransferase activity"/>
    <property type="evidence" value="ECO:0007669"/>
    <property type="project" value="InterPro"/>
</dbReference>
<feature type="domain" description="Methyltransferase type 11" evidence="1">
    <location>
        <begin position="42"/>
        <end position="135"/>
    </location>
</feature>
<dbReference type="SUPFAM" id="SSF53335">
    <property type="entry name" value="S-adenosyl-L-methionine-dependent methyltransferases"/>
    <property type="match status" value="1"/>
</dbReference>
<gene>
    <name evidence="2" type="ORF">IC608_10600</name>
</gene>
<dbReference type="GO" id="GO:0032259">
    <property type="term" value="P:methylation"/>
    <property type="evidence" value="ECO:0007669"/>
    <property type="project" value="UniProtKB-KW"/>
</dbReference>
<dbReference type="InterPro" id="IPR029063">
    <property type="entry name" value="SAM-dependent_MTases_sf"/>
</dbReference>
<dbReference type="PANTHER" id="PTHR43591">
    <property type="entry name" value="METHYLTRANSFERASE"/>
    <property type="match status" value="1"/>
</dbReference>
<organism evidence="2 3">
    <name type="scientific">Devosia oryzisoli</name>
    <dbReference type="NCBI Taxonomy" id="2774138"/>
    <lineage>
        <taxon>Bacteria</taxon>
        <taxon>Pseudomonadati</taxon>
        <taxon>Pseudomonadota</taxon>
        <taxon>Alphaproteobacteria</taxon>
        <taxon>Hyphomicrobiales</taxon>
        <taxon>Devosiaceae</taxon>
        <taxon>Devosia</taxon>
    </lineage>
</organism>
<dbReference type="Pfam" id="PF08241">
    <property type="entry name" value="Methyltransf_11"/>
    <property type="match status" value="1"/>
</dbReference>
<evidence type="ECO:0000313" key="3">
    <source>
        <dbReference type="Proteomes" id="UP000654108"/>
    </source>
</evidence>
<comment type="caution">
    <text evidence="2">The sequence shown here is derived from an EMBL/GenBank/DDBJ whole genome shotgun (WGS) entry which is preliminary data.</text>
</comment>
<proteinExistence type="predicted"/>
<sequence>MTEVMRFDDGEGYEAMMGVWSALIGADFLDWLAVPDGSEWADIGCGNGASTELIVEWTKPTSVEAIDPSPAQLEFARRRHRYGVANFTLASATQLPFGAATFDAAIMALVIFFVPDPAKGVAELRRVVRPGGTVAAYAWDMEGGGFPYEDVHLAMRSVGTEPILPPHSEVARLDALQRLWTDAGLIDVETREIVAQRVFPTFDDYWAMAVSAPGIGQVLAKLSAQQVDHVRESVRGSRASGELVVLGRANAVRGRVAA</sequence>
<dbReference type="AlphaFoldDB" id="A0A927IQR7"/>
<dbReference type="RefSeq" id="WP_191775144.1">
    <property type="nucleotide sequence ID" value="NZ_JACYFU010000002.1"/>
</dbReference>
<dbReference type="CDD" id="cd02440">
    <property type="entry name" value="AdoMet_MTases"/>
    <property type="match status" value="1"/>
</dbReference>
<accession>A0A927IQR7</accession>
<name>A0A927IQR7_9HYPH</name>
<dbReference type="EMBL" id="JACYFU010000002">
    <property type="protein sequence ID" value="MBD8065925.1"/>
    <property type="molecule type" value="Genomic_DNA"/>
</dbReference>
<protein>
    <submittedName>
        <fullName evidence="2">Class I SAM-dependent methyltransferase</fullName>
    </submittedName>
</protein>
<keyword evidence="3" id="KW-1185">Reference proteome</keyword>
<keyword evidence="2" id="KW-0808">Transferase</keyword>
<dbReference type="Proteomes" id="UP000654108">
    <property type="component" value="Unassembled WGS sequence"/>
</dbReference>
<dbReference type="PANTHER" id="PTHR43591:SF78">
    <property type="entry name" value="SLR0407 PROTEIN"/>
    <property type="match status" value="1"/>
</dbReference>
<evidence type="ECO:0000259" key="1">
    <source>
        <dbReference type="Pfam" id="PF08241"/>
    </source>
</evidence>
<dbReference type="Gene3D" id="3.40.50.150">
    <property type="entry name" value="Vaccinia Virus protein VP39"/>
    <property type="match status" value="1"/>
</dbReference>
<keyword evidence="2" id="KW-0489">Methyltransferase</keyword>
<reference evidence="2" key="1">
    <citation type="submission" date="2020-09" db="EMBL/GenBank/DDBJ databases">
        <title>Genome seq and assembly of Devosia sp.</title>
        <authorList>
            <person name="Chhetri G."/>
        </authorList>
    </citation>
    <scope>NUCLEOTIDE SEQUENCE</scope>
    <source>
        <strain evidence="2">PTR5</strain>
    </source>
</reference>
<evidence type="ECO:0000313" key="2">
    <source>
        <dbReference type="EMBL" id="MBD8065925.1"/>
    </source>
</evidence>
<dbReference type="InterPro" id="IPR013216">
    <property type="entry name" value="Methyltransf_11"/>
</dbReference>